<organism evidence="6 7">
    <name type="scientific">Methanobrevibacter arboriphilus JCM 13429 = DSM 1125</name>
    <dbReference type="NCBI Taxonomy" id="1300164"/>
    <lineage>
        <taxon>Archaea</taxon>
        <taxon>Methanobacteriati</taxon>
        <taxon>Methanobacteriota</taxon>
        <taxon>Methanomada group</taxon>
        <taxon>Methanobacteria</taxon>
        <taxon>Methanobacteriales</taxon>
        <taxon>Methanobacteriaceae</taxon>
        <taxon>Methanobrevibacter</taxon>
    </lineage>
</organism>
<dbReference type="AlphaFoldDB" id="A0A1V6N0Z7"/>
<dbReference type="InterPro" id="IPR002880">
    <property type="entry name" value="Pyrv_Fd/Flavodoxin_OxRdtase_N"/>
</dbReference>
<keyword evidence="1 3" id="KW-0479">Metal-binding</keyword>
<dbReference type="Gene3D" id="3.40.50.970">
    <property type="match status" value="2"/>
</dbReference>
<feature type="binding site" evidence="3">
    <location>
        <position position="660"/>
    </location>
    <ligand>
        <name>[4Fe-4S] cluster</name>
        <dbReference type="ChEBI" id="CHEBI:49883"/>
        <label>1</label>
    </ligand>
</feature>
<gene>
    <name evidence="6" type="primary">iorA</name>
    <name evidence="6" type="ORF">MBBAR_23c00070</name>
</gene>
<evidence type="ECO:0000256" key="4">
    <source>
        <dbReference type="SAM" id="MobiDB-lite"/>
    </source>
</evidence>
<dbReference type="GO" id="GO:0051539">
    <property type="term" value="F:4 iron, 4 sulfur cluster binding"/>
    <property type="evidence" value="ECO:0007669"/>
    <property type="project" value="UniProtKB-KW"/>
</dbReference>
<feature type="domain" description="4Fe-4S ferredoxin-type" evidence="5">
    <location>
        <begin position="680"/>
        <end position="709"/>
    </location>
</feature>
<evidence type="ECO:0000259" key="5">
    <source>
        <dbReference type="PROSITE" id="PS51379"/>
    </source>
</evidence>
<dbReference type="PIRSF" id="PIRSF006439">
    <property type="entry name" value="Indolepyruvate_ferr_oxidored"/>
    <property type="match status" value="1"/>
</dbReference>
<keyword evidence="3" id="KW-0004">4Fe-4S</keyword>
<dbReference type="FunFam" id="3.40.50.970:FF:000039">
    <property type="entry name" value="Indolepyruvate oxidoreductase subunit IorA"/>
    <property type="match status" value="1"/>
</dbReference>
<evidence type="ECO:0000256" key="3">
    <source>
        <dbReference type="PIRSR" id="PIRSR006439-50"/>
    </source>
</evidence>
<dbReference type="CDD" id="cd02008">
    <property type="entry name" value="TPP_IOR_alpha"/>
    <property type="match status" value="1"/>
</dbReference>
<protein>
    <submittedName>
        <fullName evidence="6">Indolepyruvate:ferredoxin oxidoreductase, subunit alpha</fullName>
        <ecNumber evidence="6">1.2.7.8</ecNumber>
    </submittedName>
</protein>
<dbReference type="GO" id="GO:0030976">
    <property type="term" value="F:thiamine pyrophosphate binding"/>
    <property type="evidence" value="ECO:0007669"/>
    <property type="project" value="InterPro"/>
</dbReference>
<comment type="cofactor">
    <cofactor evidence="3">
        <name>[4Fe-4S] cluster</name>
        <dbReference type="ChEBI" id="CHEBI:49883"/>
    </cofactor>
    <text evidence="3">Binds 2 [4Fe-4S] clusters. In this family the first cluster has a non-standard and varying [4Fe-4S] binding motif CX(2)CX(2)CX(4-5)CP.</text>
</comment>
<keyword evidence="3" id="KW-0408">Iron</keyword>
<dbReference type="InterPro" id="IPR045025">
    <property type="entry name" value="HACL1-like"/>
</dbReference>
<proteinExistence type="predicted"/>
<evidence type="ECO:0000256" key="1">
    <source>
        <dbReference type="ARBA" id="ARBA00022723"/>
    </source>
</evidence>
<dbReference type="RefSeq" id="WP_080460914.1">
    <property type="nucleotide sequence ID" value="NZ_JXMW01000023.1"/>
</dbReference>
<keyword evidence="7" id="KW-1185">Reference proteome</keyword>
<evidence type="ECO:0000256" key="2">
    <source>
        <dbReference type="ARBA" id="ARBA00023002"/>
    </source>
</evidence>
<feature type="binding site" evidence="3">
    <location>
        <position position="689"/>
    </location>
    <ligand>
        <name>[4Fe-4S] cluster</name>
        <dbReference type="ChEBI" id="CHEBI:49883"/>
        <label>2</label>
    </ligand>
</feature>
<dbReference type="GO" id="GO:0044272">
    <property type="term" value="P:sulfur compound biosynthetic process"/>
    <property type="evidence" value="ECO:0007669"/>
    <property type="project" value="UniProtKB-ARBA"/>
</dbReference>
<feature type="binding site" evidence="3">
    <location>
        <position position="663"/>
    </location>
    <ligand>
        <name>[4Fe-4S] cluster</name>
        <dbReference type="ChEBI" id="CHEBI:49883"/>
        <label>1</label>
    </ligand>
</feature>
<dbReference type="EMBL" id="JXMW01000023">
    <property type="protein sequence ID" value="OQD58233.1"/>
    <property type="molecule type" value="Genomic_DNA"/>
</dbReference>
<dbReference type="Proteomes" id="UP000191661">
    <property type="component" value="Unassembled WGS sequence"/>
</dbReference>
<reference evidence="6 7" key="1">
    <citation type="submission" date="2014-12" db="EMBL/GenBank/DDBJ databases">
        <title>Genome sequence of Methanobrevibacter arboriphilicus DH1, DSM1125.</title>
        <authorList>
            <person name="Poehlein A."/>
            <person name="Thauer R.K."/>
            <person name="Seedorf H."/>
            <person name="Daniel R."/>
        </authorList>
    </citation>
    <scope>NUCLEOTIDE SEQUENCE [LARGE SCALE GENOMIC DNA]</scope>
    <source>
        <strain evidence="6 7">DH1</strain>
    </source>
</reference>
<feature type="binding site" evidence="3">
    <location>
        <position position="692"/>
    </location>
    <ligand>
        <name>[4Fe-4S] cluster</name>
        <dbReference type="ChEBI" id="CHEBI:49883"/>
        <label>2</label>
    </ligand>
</feature>
<dbReference type="EC" id="1.2.7.8" evidence="6"/>
<feature type="region of interest" description="Disordered" evidence="4">
    <location>
        <begin position="417"/>
        <end position="441"/>
    </location>
</feature>
<dbReference type="Gene3D" id="3.30.70.20">
    <property type="match status" value="1"/>
</dbReference>
<dbReference type="GO" id="GO:0006082">
    <property type="term" value="P:organic acid metabolic process"/>
    <property type="evidence" value="ECO:0007669"/>
    <property type="project" value="UniProtKB-ARBA"/>
</dbReference>
<evidence type="ECO:0000313" key="6">
    <source>
        <dbReference type="EMBL" id="OQD58233.1"/>
    </source>
</evidence>
<comment type="caution">
    <text evidence="6">The sequence shown here is derived from an EMBL/GenBank/DDBJ whole genome shotgun (WGS) entry which is preliminary data.</text>
</comment>
<keyword evidence="2 6" id="KW-0560">Oxidoreductase</keyword>
<dbReference type="SUPFAM" id="SSF54862">
    <property type="entry name" value="4Fe-4S ferredoxins"/>
    <property type="match status" value="1"/>
</dbReference>
<feature type="domain" description="4Fe-4S ferredoxin-type" evidence="5">
    <location>
        <begin position="651"/>
        <end position="679"/>
    </location>
</feature>
<dbReference type="Pfam" id="PF01855">
    <property type="entry name" value="POR_N"/>
    <property type="match status" value="1"/>
</dbReference>
<dbReference type="PROSITE" id="PS51379">
    <property type="entry name" value="4FE4S_FER_2"/>
    <property type="match status" value="2"/>
</dbReference>
<dbReference type="Pfam" id="PF02775">
    <property type="entry name" value="TPP_enzyme_C"/>
    <property type="match status" value="1"/>
</dbReference>
<keyword evidence="6" id="KW-0670">Pyruvate</keyword>
<dbReference type="InterPro" id="IPR029061">
    <property type="entry name" value="THDP-binding"/>
</dbReference>
<sequence>MDLNQLVNGKSGDKEFLLGNEAAVRGAIEAGVSVAATYPGTPSSEIGNILSFLAKDAGLFFEFSINEKVAMEVAASSAASGLKSFTFMKHVGLNVASDSFLTAVYTGTPGGMVVLSADDPSMFSSQNEQDNRHYARLANCPVLEPSNPQEVKDMMKYGYELSKKFSIPVILRTTTRISHMRGVVELGDVEITNNKTDDSNSINFGKNVHWEKGFFKKNPKQFVPVPENSMVMHEKLVSKMEDIEELANNSDLNFIFNSFENIDSENIKPKSKYGIISSGSAFNYAYDVVVEDNLANLGFDILKLGFTYPFPKDLALDFIEGLDGIFVVEEVDPIMEKEILAIIGEIGIDIPVFGKLDGTFPLIHEFNSDIVRDSINKVINSSINTIDNINNCNNCNNSNNINNSNNNINNCNNSNKINNSNNNSSNYNNSNKINNSNNGNNDLNINKRLKDIKDNLPSRPPTLCPGCSHRATYFGVRRAAEELNISNENLIFSSDIGCYTLGVSPPYETTDYLLSMGSSIGDACGFSVATNQYIVSFIGDSTFFHGGIPPLINGVHNKHKFVVTILDNRTTAMTGGQPNPGLPVDGMGDQAPEISIEEIAKACGCEFVEIINPMNLNKTIDTYKRALEYEGVSVIIAKYPCTLIKGLKRKRPMVIKEDKCNNCQNCVTTLACPAISIVDGKVEIDDLLCKGCTVCVQMCDEKAIGVKKDI</sequence>
<dbReference type="GO" id="GO:0046872">
    <property type="term" value="F:metal ion binding"/>
    <property type="evidence" value="ECO:0007669"/>
    <property type="project" value="UniProtKB-KW"/>
</dbReference>
<feature type="binding site" evidence="3">
    <location>
        <position position="699"/>
    </location>
    <ligand>
        <name>[4Fe-4S] cluster</name>
        <dbReference type="ChEBI" id="CHEBI:49883"/>
        <label>1</label>
    </ligand>
</feature>
<dbReference type="PANTHER" id="PTHR43710">
    <property type="entry name" value="2-HYDROXYACYL-COA LYASE"/>
    <property type="match status" value="1"/>
</dbReference>
<dbReference type="InterPro" id="IPR017721">
    <property type="entry name" value="IorA"/>
</dbReference>
<dbReference type="SUPFAM" id="SSF52518">
    <property type="entry name" value="Thiamin diphosphate-binding fold (THDP-binding)"/>
    <property type="match status" value="2"/>
</dbReference>
<evidence type="ECO:0000313" key="7">
    <source>
        <dbReference type="Proteomes" id="UP000191661"/>
    </source>
</evidence>
<feature type="binding site" evidence="3">
    <location>
        <position position="666"/>
    </location>
    <ligand>
        <name>[4Fe-4S] cluster</name>
        <dbReference type="ChEBI" id="CHEBI:49883"/>
        <label>1</label>
    </ligand>
</feature>
<dbReference type="GO" id="GO:0043805">
    <property type="term" value="F:indolepyruvate ferredoxin oxidoreductase activity"/>
    <property type="evidence" value="ECO:0007669"/>
    <property type="project" value="UniProtKB-EC"/>
</dbReference>
<feature type="binding site" evidence="3">
    <location>
        <position position="672"/>
    </location>
    <ligand>
        <name>[4Fe-4S] cluster</name>
        <dbReference type="ChEBI" id="CHEBI:49883"/>
        <label>2</label>
    </ligand>
</feature>
<dbReference type="CDD" id="cd07034">
    <property type="entry name" value="TPP_PYR_PFOR_IOR-alpha_like"/>
    <property type="match status" value="1"/>
</dbReference>
<dbReference type="InterPro" id="IPR011766">
    <property type="entry name" value="TPP_enzyme_TPP-bd"/>
</dbReference>
<dbReference type="InterPro" id="IPR017896">
    <property type="entry name" value="4Fe4S_Fe-S-bd"/>
</dbReference>
<dbReference type="PANTHER" id="PTHR43710:SF7">
    <property type="entry name" value="INDOLEPYRUVATE OXIDOREDUCTASE SUBUNIT IORA"/>
    <property type="match status" value="1"/>
</dbReference>
<feature type="binding site" evidence="3">
    <location>
        <position position="695"/>
    </location>
    <ligand>
        <name>[4Fe-4S] cluster</name>
        <dbReference type="ChEBI" id="CHEBI:49883"/>
        <label>2</label>
    </ligand>
</feature>
<accession>A0A1V6N0Z7</accession>
<name>A0A1V6N0Z7_METAZ</name>
<keyword evidence="3" id="KW-0411">Iron-sulfur</keyword>